<keyword evidence="1" id="KW-0472">Membrane</keyword>
<dbReference type="Gene3D" id="2.40.10.220">
    <property type="entry name" value="predicted glycosyltransferase like domains"/>
    <property type="match status" value="1"/>
</dbReference>
<organism evidence="3 4">
    <name type="scientific">Bdellovibrio bacteriovorus</name>
    <dbReference type="NCBI Taxonomy" id="959"/>
    <lineage>
        <taxon>Bacteria</taxon>
        <taxon>Pseudomonadati</taxon>
        <taxon>Bdellovibrionota</taxon>
        <taxon>Bdellovibrionia</taxon>
        <taxon>Bdellovibrionales</taxon>
        <taxon>Pseudobdellovibrionaceae</taxon>
        <taxon>Bdellovibrio</taxon>
    </lineage>
</organism>
<dbReference type="InterPro" id="IPR009875">
    <property type="entry name" value="PilZ_domain"/>
</dbReference>
<dbReference type="SUPFAM" id="SSF141371">
    <property type="entry name" value="PilZ domain-like"/>
    <property type="match status" value="1"/>
</dbReference>
<dbReference type="EMBL" id="CP020946">
    <property type="protein sequence ID" value="ASD63674.1"/>
    <property type="molecule type" value="Genomic_DNA"/>
</dbReference>
<protein>
    <submittedName>
        <fullName evidence="3">PilZ domain-containing protein</fullName>
    </submittedName>
</protein>
<feature type="transmembrane region" description="Helical" evidence="1">
    <location>
        <begin position="76"/>
        <end position="94"/>
    </location>
</feature>
<dbReference type="Proteomes" id="UP000197003">
    <property type="component" value="Chromosome"/>
</dbReference>
<feature type="domain" description="PilZ" evidence="2">
    <location>
        <begin position="144"/>
        <end position="232"/>
    </location>
</feature>
<feature type="transmembrane region" description="Helical" evidence="1">
    <location>
        <begin position="12"/>
        <end position="32"/>
    </location>
</feature>
<dbReference type="OrthoDB" id="5290984at2"/>
<sequence>MGEEQLKRPTGMYLMAILFILAPLGNLLISFVSSEFVNSQSGFLSFAQSVSNLDWMWLGLLFLTGVLLLRAHKATWTLAIGSLMLVLFINLYRWGNGEFSDSGLFVHGQLFMSCLITAFVLLLAFYFRFPYLDRRAQWLFPAAARYEFRTPVNVVAQDIFEGVTESISASGARVRLQRDLEGSQGLRFVDVIFPDIRNMKVKSRVVEYRDNVLRLKFKELTERDRLYLQEWLRSQIETGTEKLS</sequence>
<accession>A0A1Z3N878</accession>
<dbReference type="AlphaFoldDB" id="A0A1Z3N878"/>
<name>A0A1Z3N878_BDEBC</name>
<feature type="transmembrane region" description="Helical" evidence="1">
    <location>
        <begin position="52"/>
        <end position="69"/>
    </location>
</feature>
<evidence type="ECO:0000313" key="3">
    <source>
        <dbReference type="EMBL" id="ASD63674.1"/>
    </source>
</evidence>
<proteinExistence type="predicted"/>
<evidence type="ECO:0000259" key="2">
    <source>
        <dbReference type="Pfam" id="PF07238"/>
    </source>
</evidence>
<reference evidence="3 4" key="1">
    <citation type="submission" date="2017-04" db="EMBL/GenBank/DDBJ databases">
        <title>Whole genome sequence of Bdellovibrio bacteriovorus strain SSB218315.</title>
        <authorList>
            <person name="Oyedara O."/>
            <person name="Rodriguez-Perez M.A."/>
        </authorList>
    </citation>
    <scope>NUCLEOTIDE SEQUENCE [LARGE SCALE GENOMIC DNA]</scope>
    <source>
        <strain evidence="3 4">SSB218315</strain>
    </source>
</reference>
<dbReference type="GO" id="GO:0035438">
    <property type="term" value="F:cyclic-di-GMP binding"/>
    <property type="evidence" value="ECO:0007669"/>
    <property type="project" value="InterPro"/>
</dbReference>
<dbReference type="RefSeq" id="WP_088565198.1">
    <property type="nucleotide sequence ID" value="NZ_CP020946.1"/>
</dbReference>
<feature type="transmembrane region" description="Helical" evidence="1">
    <location>
        <begin position="106"/>
        <end position="127"/>
    </location>
</feature>
<gene>
    <name evidence="3" type="ORF">B9G79_08845</name>
</gene>
<keyword evidence="1" id="KW-1133">Transmembrane helix</keyword>
<evidence type="ECO:0000313" key="4">
    <source>
        <dbReference type="Proteomes" id="UP000197003"/>
    </source>
</evidence>
<keyword evidence="1" id="KW-0812">Transmembrane</keyword>
<dbReference type="Pfam" id="PF07238">
    <property type="entry name" value="PilZ"/>
    <property type="match status" value="1"/>
</dbReference>
<evidence type="ECO:0000256" key="1">
    <source>
        <dbReference type="SAM" id="Phobius"/>
    </source>
</evidence>